<dbReference type="GO" id="GO:0016757">
    <property type="term" value="F:glycosyltransferase activity"/>
    <property type="evidence" value="ECO:0007669"/>
    <property type="project" value="InterPro"/>
</dbReference>
<evidence type="ECO:0000313" key="3">
    <source>
        <dbReference type="Proteomes" id="UP000005629"/>
    </source>
</evidence>
<accession>G0HSP5</accession>
<name>G0HSP5_HALHT</name>
<sequence>MKFYQKYNDWVIGSNIDKVIAPSQFIIDEHHKQGVFTDVPSERIPLGIDTTELKQYKAKNYDQCNTRLLYAGQLTYSKGIDILIDAMKQLDDPDLELHILGKGPDREMLEKRARNDKRVKFHGFVSEEELARQYTIADYTVVPSRWYDNSPMVIYESYARQTPVIGADIGGIPELIEEDETGYCFKPEQANILANVIESHKGDSTRLATNLTDVDVSLETHIDRLVEVYESLKE</sequence>
<dbReference type="HOGENOM" id="CLU_1182854_0_0_2"/>
<dbReference type="PANTHER" id="PTHR45947:SF3">
    <property type="entry name" value="SULFOQUINOVOSYL TRANSFERASE SQD2"/>
    <property type="match status" value="1"/>
</dbReference>
<reference evidence="2 3" key="1">
    <citation type="journal article" date="2011" name="J. Bacteriol.">
        <title>Complete genome sequence of Haloarcula hispanica, a model haloarchaeon for studying genetics, metabolism, and virus-host interaction.</title>
        <authorList>
            <person name="Liu H."/>
            <person name="Wu Z."/>
            <person name="Li M."/>
            <person name="Zhang F."/>
            <person name="Zheng H."/>
            <person name="Han J."/>
            <person name="Liu J."/>
            <person name="Zhou J."/>
            <person name="Wang S."/>
            <person name="Xiang H."/>
        </authorList>
    </citation>
    <scope>NUCLEOTIDE SEQUENCE [LARGE SCALE GENOMIC DNA]</scope>
    <source>
        <strain evidence="3">ATCC 33960 / DSM 4426 / JCM 8911 / NBRC 102182 / NCIMB 2187 / VKM B-1755</strain>
    </source>
</reference>
<dbReference type="Proteomes" id="UP000005629">
    <property type="component" value="Chromosome I"/>
</dbReference>
<keyword evidence="2" id="KW-0808">Transferase</keyword>
<dbReference type="InterPro" id="IPR001296">
    <property type="entry name" value="Glyco_trans_1"/>
</dbReference>
<proteinExistence type="predicted"/>
<dbReference type="Gene3D" id="3.40.50.2000">
    <property type="entry name" value="Glycogen Phosphorylase B"/>
    <property type="match status" value="2"/>
</dbReference>
<dbReference type="AlphaFoldDB" id="G0HSP5"/>
<dbReference type="PANTHER" id="PTHR45947">
    <property type="entry name" value="SULFOQUINOVOSYL TRANSFERASE SQD2"/>
    <property type="match status" value="1"/>
</dbReference>
<protein>
    <submittedName>
        <fullName evidence="2">Putative glycosyltransferase</fullName>
    </submittedName>
</protein>
<dbReference type="eggNOG" id="arCOG01403">
    <property type="taxonomic scope" value="Archaea"/>
</dbReference>
<feature type="domain" description="Glycosyl transferase family 1" evidence="1">
    <location>
        <begin position="66"/>
        <end position="199"/>
    </location>
</feature>
<evidence type="ECO:0000259" key="1">
    <source>
        <dbReference type="Pfam" id="PF00534"/>
    </source>
</evidence>
<dbReference type="STRING" id="634497.HAH_1663"/>
<evidence type="ECO:0000313" key="2">
    <source>
        <dbReference type="EMBL" id="AEM57269.1"/>
    </source>
</evidence>
<dbReference type="KEGG" id="hhi:HAH_1663"/>
<dbReference type="Pfam" id="PF00534">
    <property type="entry name" value="Glycos_transf_1"/>
    <property type="match status" value="1"/>
</dbReference>
<gene>
    <name evidence="2" type="ordered locus">HAH_1663</name>
</gene>
<dbReference type="EMBL" id="CP002921">
    <property type="protein sequence ID" value="AEM57269.1"/>
    <property type="molecule type" value="Genomic_DNA"/>
</dbReference>
<dbReference type="InterPro" id="IPR050194">
    <property type="entry name" value="Glycosyltransferase_grp1"/>
</dbReference>
<organism evidence="2 3">
    <name type="scientific">Haloarcula hispanica (strain ATCC 33960 / DSM 4426 / JCM 8911 / NBRC 102182 / NCIMB 2187 / VKM B-1755)</name>
    <dbReference type="NCBI Taxonomy" id="634497"/>
    <lineage>
        <taxon>Archaea</taxon>
        <taxon>Methanobacteriati</taxon>
        <taxon>Methanobacteriota</taxon>
        <taxon>Stenosarchaea group</taxon>
        <taxon>Halobacteria</taxon>
        <taxon>Halobacteriales</taxon>
        <taxon>Haloarculaceae</taxon>
        <taxon>Haloarcula</taxon>
    </lineage>
</organism>
<dbReference type="SUPFAM" id="SSF53756">
    <property type="entry name" value="UDP-Glycosyltransferase/glycogen phosphorylase"/>
    <property type="match status" value="1"/>
</dbReference>